<dbReference type="AlphaFoldDB" id="A0A3S1C5M4"/>
<reference evidence="3 4" key="1">
    <citation type="journal article" date="2019" name="Genome Biol. Evol.">
        <title>Day and night: Metabolic profiles and evolutionary relationships of six axenic non-marine cyanobacteria.</title>
        <authorList>
            <person name="Will S.E."/>
            <person name="Henke P."/>
            <person name="Boedeker C."/>
            <person name="Huang S."/>
            <person name="Brinkmann H."/>
            <person name="Rohde M."/>
            <person name="Jarek M."/>
            <person name="Friedl T."/>
            <person name="Seufert S."/>
            <person name="Schumacher M."/>
            <person name="Overmann J."/>
            <person name="Neumann-Schaal M."/>
            <person name="Petersen J."/>
        </authorList>
    </citation>
    <scope>NUCLEOTIDE SEQUENCE [LARGE SCALE GENOMIC DNA]</scope>
    <source>
        <strain evidence="3 4">SAG 1403-4b</strain>
    </source>
</reference>
<evidence type="ECO:0000313" key="4">
    <source>
        <dbReference type="Proteomes" id="UP000276103"/>
    </source>
</evidence>
<feature type="compositionally biased region" description="Polar residues" evidence="1">
    <location>
        <begin position="31"/>
        <end position="47"/>
    </location>
</feature>
<evidence type="ECO:0000313" key="3">
    <source>
        <dbReference type="EMBL" id="RUS95750.1"/>
    </source>
</evidence>
<dbReference type="EMBL" id="RSCM01000009">
    <property type="protein sequence ID" value="RUS95750.1"/>
    <property type="molecule type" value="Genomic_DNA"/>
</dbReference>
<feature type="region of interest" description="Disordered" evidence="1">
    <location>
        <begin position="28"/>
        <end position="90"/>
    </location>
</feature>
<proteinExistence type="predicted"/>
<keyword evidence="2" id="KW-0732">Signal</keyword>
<organism evidence="3 4">
    <name type="scientific">Trichormus variabilis SAG 1403-4b</name>
    <dbReference type="NCBI Taxonomy" id="447716"/>
    <lineage>
        <taxon>Bacteria</taxon>
        <taxon>Bacillati</taxon>
        <taxon>Cyanobacteriota</taxon>
        <taxon>Cyanophyceae</taxon>
        <taxon>Nostocales</taxon>
        <taxon>Nostocaceae</taxon>
        <taxon>Trichormus</taxon>
    </lineage>
</organism>
<gene>
    <name evidence="3" type="ORF">DSM107003_29260</name>
</gene>
<accession>A0A3S1C5M4</accession>
<dbReference type="Proteomes" id="UP000276103">
    <property type="component" value="Unassembled WGS sequence"/>
</dbReference>
<dbReference type="RefSeq" id="WP_127054831.1">
    <property type="nucleotide sequence ID" value="NZ_RSCM01000009.1"/>
</dbReference>
<keyword evidence="4" id="KW-1185">Reference proteome</keyword>
<dbReference type="OrthoDB" id="530222at2"/>
<evidence type="ECO:0000256" key="1">
    <source>
        <dbReference type="SAM" id="MobiDB-lite"/>
    </source>
</evidence>
<name>A0A3S1C5M4_ANAVA</name>
<evidence type="ECO:0008006" key="5">
    <source>
        <dbReference type="Google" id="ProtNLM"/>
    </source>
</evidence>
<feature type="signal peptide" evidence="2">
    <location>
        <begin position="1"/>
        <end position="24"/>
    </location>
</feature>
<feature type="compositionally biased region" description="Polar residues" evidence="1">
    <location>
        <begin position="70"/>
        <end position="90"/>
    </location>
</feature>
<evidence type="ECO:0000256" key="2">
    <source>
        <dbReference type="SAM" id="SignalP"/>
    </source>
</evidence>
<protein>
    <recommendedName>
        <fullName evidence="5">GerMN domain-containing protein</fullName>
    </recommendedName>
</protein>
<feature type="chain" id="PRO_5018545253" description="GerMN domain-containing protein" evidence="2">
    <location>
        <begin position="25"/>
        <end position="205"/>
    </location>
</feature>
<comment type="caution">
    <text evidence="3">The sequence shown here is derived from an EMBL/GenBank/DDBJ whole genome shotgun (WGS) entry which is preliminary data.</text>
</comment>
<sequence length="205" mass="22311">MNSQKKYLSSLILFALCTSISSCAGNDKADNTQSQISTPITTPNIAVSPTPQLTPSTTPLQSPPSKVEPYSTTESPSQELPSPNSKAVSGKTTNVTLYTSDEQCQELIPKTASVSTDEPMTEAIGKIIEQRDTADFSLSGYRVNVKNGVATVDLRISPESKRQIASLSSCEQFALFGSLRKTLTSNSQWKIRDVRFTERDQEIVL</sequence>
<dbReference type="PROSITE" id="PS51257">
    <property type="entry name" value="PROKAR_LIPOPROTEIN"/>
    <property type="match status" value="1"/>
</dbReference>
<feature type="compositionally biased region" description="Low complexity" evidence="1">
    <location>
        <begin position="48"/>
        <end position="65"/>
    </location>
</feature>